<gene>
    <name evidence="2" type="ORF">A3Q56_02581</name>
</gene>
<protein>
    <submittedName>
        <fullName evidence="2">Uncharacterized protein</fullName>
    </submittedName>
</protein>
<accession>A0A177B5W4</accession>
<proteinExistence type="predicted"/>
<dbReference type="EMBL" id="LWCA01000244">
    <property type="protein sequence ID" value="OAF69678.1"/>
    <property type="molecule type" value="Genomic_DNA"/>
</dbReference>
<dbReference type="Proteomes" id="UP000078046">
    <property type="component" value="Unassembled WGS sequence"/>
</dbReference>
<keyword evidence="3" id="KW-1185">Reference proteome</keyword>
<evidence type="ECO:0000313" key="3">
    <source>
        <dbReference type="Proteomes" id="UP000078046"/>
    </source>
</evidence>
<reference evidence="2 3" key="1">
    <citation type="submission" date="2016-04" db="EMBL/GenBank/DDBJ databases">
        <title>The genome of Intoshia linei affirms orthonectids as highly simplified spiralians.</title>
        <authorList>
            <person name="Mikhailov K.V."/>
            <person name="Slusarev G.S."/>
            <person name="Nikitin M.A."/>
            <person name="Logacheva M.D."/>
            <person name="Penin A."/>
            <person name="Aleoshin V."/>
            <person name="Panchin Y.V."/>
        </authorList>
    </citation>
    <scope>NUCLEOTIDE SEQUENCE [LARGE SCALE GENOMIC DNA]</scope>
    <source>
        <strain evidence="2">Intl2013</strain>
        <tissue evidence="2">Whole animal</tissue>
    </source>
</reference>
<comment type="caution">
    <text evidence="2">The sequence shown here is derived from an EMBL/GenBank/DDBJ whole genome shotgun (WGS) entry which is preliminary data.</text>
</comment>
<keyword evidence="1" id="KW-0472">Membrane</keyword>
<keyword evidence="1" id="KW-1133">Transmembrane helix</keyword>
<dbReference type="AlphaFoldDB" id="A0A177B5W4"/>
<evidence type="ECO:0000256" key="1">
    <source>
        <dbReference type="SAM" id="Phobius"/>
    </source>
</evidence>
<feature type="transmembrane region" description="Helical" evidence="1">
    <location>
        <begin position="72"/>
        <end position="96"/>
    </location>
</feature>
<name>A0A177B5W4_9BILA</name>
<sequence length="141" mass="16675">MDDKDMEKKEPVLTASPEYTEKKVQISDINENEEFGIEDKVKVENDTLKKRTKFPINFNVIIKERHKNRKTIFKGVTGISVFLCPLTIMLSLYFLYKYVKYLNQENLLKAFKDLGMKKCHLLQMYEGDIVEVKLLIFNHFC</sequence>
<keyword evidence="1" id="KW-0812">Transmembrane</keyword>
<evidence type="ECO:0000313" key="2">
    <source>
        <dbReference type="EMBL" id="OAF69678.1"/>
    </source>
</evidence>
<organism evidence="2 3">
    <name type="scientific">Intoshia linei</name>
    <dbReference type="NCBI Taxonomy" id="1819745"/>
    <lineage>
        <taxon>Eukaryota</taxon>
        <taxon>Metazoa</taxon>
        <taxon>Spiralia</taxon>
        <taxon>Lophotrochozoa</taxon>
        <taxon>Mesozoa</taxon>
        <taxon>Orthonectida</taxon>
        <taxon>Rhopaluridae</taxon>
        <taxon>Intoshia</taxon>
    </lineage>
</organism>